<protein>
    <submittedName>
        <fullName evidence="4">Peptidoglycan/xylan/chitin deacetylase (PgdA/CDA1 family)</fullName>
    </submittedName>
</protein>
<dbReference type="Pfam" id="PF01522">
    <property type="entry name" value="Polysacc_deac_1"/>
    <property type="match status" value="1"/>
</dbReference>
<keyword evidence="1 2" id="KW-0732">Signal</keyword>
<dbReference type="PANTHER" id="PTHR34216:SF7">
    <property type="entry name" value="POLY-BETA-1,6-N-ACETYL-D-GLUCOSAMINE N-DEACETYLASE"/>
    <property type="match status" value="1"/>
</dbReference>
<dbReference type="PANTHER" id="PTHR34216">
    <property type="match status" value="1"/>
</dbReference>
<comment type="caution">
    <text evidence="4">The sequence shown here is derived from an EMBL/GenBank/DDBJ whole genome shotgun (WGS) entry which is preliminary data.</text>
</comment>
<dbReference type="RefSeq" id="WP_114834781.1">
    <property type="nucleotide sequence ID" value="NZ_LR699115.1"/>
</dbReference>
<dbReference type="PROSITE" id="PS51677">
    <property type="entry name" value="NODB"/>
    <property type="match status" value="1"/>
</dbReference>
<organism evidence="4 5">
    <name type="scientific">Aquicella lusitana</name>
    <dbReference type="NCBI Taxonomy" id="254246"/>
    <lineage>
        <taxon>Bacteria</taxon>
        <taxon>Pseudomonadati</taxon>
        <taxon>Pseudomonadota</taxon>
        <taxon>Gammaproteobacteria</taxon>
        <taxon>Legionellales</taxon>
        <taxon>Coxiellaceae</taxon>
        <taxon>Aquicella</taxon>
    </lineage>
</organism>
<feature type="signal peptide" evidence="2">
    <location>
        <begin position="1"/>
        <end position="25"/>
    </location>
</feature>
<evidence type="ECO:0000256" key="1">
    <source>
        <dbReference type="ARBA" id="ARBA00022729"/>
    </source>
</evidence>
<dbReference type="GO" id="GO:0016810">
    <property type="term" value="F:hydrolase activity, acting on carbon-nitrogen (but not peptide) bonds"/>
    <property type="evidence" value="ECO:0007669"/>
    <property type="project" value="InterPro"/>
</dbReference>
<dbReference type="EMBL" id="QQAX01000016">
    <property type="protein sequence ID" value="RDI42104.1"/>
    <property type="molecule type" value="Genomic_DNA"/>
</dbReference>
<dbReference type="Gene3D" id="3.20.20.370">
    <property type="entry name" value="Glycoside hydrolase/deacetylase"/>
    <property type="match status" value="1"/>
</dbReference>
<dbReference type="OrthoDB" id="9814639at2"/>
<evidence type="ECO:0000313" key="5">
    <source>
        <dbReference type="Proteomes" id="UP000254720"/>
    </source>
</evidence>
<dbReference type="InterPro" id="IPR002509">
    <property type="entry name" value="NODB_dom"/>
</dbReference>
<proteinExistence type="predicted"/>
<feature type="chain" id="PRO_5016794338" evidence="2">
    <location>
        <begin position="26"/>
        <end position="269"/>
    </location>
</feature>
<evidence type="ECO:0000256" key="2">
    <source>
        <dbReference type="SAM" id="SignalP"/>
    </source>
</evidence>
<gene>
    <name evidence="4" type="ORF">C8D86_11658</name>
</gene>
<dbReference type="GO" id="GO:0005975">
    <property type="term" value="P:carbohydrate metabolic process"/>
    <property type="evidence" value="ECO:0007669"/>
    <property type="project" value="InterPro"/>
</dbReference>
<name>A0A370GI92_9COXI</name>
<feature type="domain" description="NodB homology" evidence="3">
    <location>
        <begin position="88"/>
        <end position="269"/>
    </location>
</feature>
<evidence type="ECO:0000313" key="4">
    <source>
        <dbReference type="EMBL" id="RDI42104.1"/>
    </source>
</evidence>
<sequence length="269" mass="30772">MLRLRNLFSCLFLIISVLLSGTAFAADSFNIPILCYHNFNPTIPGSMNMRPKKFEAQLKWLRDNGFTVIPLQEAVEYLRGTRASLPAKPVVITADDGWRSVYTYMLPLVRKYNIPVTLFIYPHAISQGKNAMTWAQLKELRQTGLFDIQGHTYWHPNFKQEKKRLSSSEYEKLVKTQLVNSKKILEDKLGTKVTLLAWPFGIYDDYLEQEAAKAGYVMAFSIDARTANRSYRPMAQPRFMIIEGQSMKTFASIVNRATAKPGIMNAKKE</sequence>
<keyword evidence="5" id="KW-1185">Reference proteome</keyword>
<dbReference type="CDD" id="cd10918">
    <property type="entry name" value="CE4_NodB_like_5s_6s"/>
    <property type="match status" value="1"/>
</dbReference>
<evidence type="ECO:0000259" key="3">
    <source>
        <dbReference type="PROSITE" id="PS51677"/>
    </source>
</evidence>
<reference evidence="4 5" key="1">
    <citation type="submission" date="2018-07" db="EMBL/GenBank/DDBJ databases">
        <title>Genomic Encyclopedia of Type Strains, Phase IV (KMG-IV): sequencing the most valuable type-strain genomes for metagenomic binning, comparative biology and taxonomic classification.</title>
        <authorList>
            <person name="Goeker M."/>
        </authorList>
    </citation>
    <scope>NUCLEOTIDE SEQUENCE [LARGE SCALE GENOMIC DNA]</scope>
    <source>
        <strain evidence="4 5">DSM 16500</strain>
    </source>
</reference>
<accession>A0A370GI92</accession>
<dbReference type="InterPro" id="IPR011330">
    <property type="entry name" value="Glyco_hydro/deAcase_b/a-brl"/>
</dbReference>
<dbReference type="Proteomes" id="UP000254720">
    <property type="component" value="Unassembled WGS sequence"/>
</dbReference>
<dbReference type="InterPro" id="IPR051398">
    <property type="entry name" value="Polysacch_Deacetylase"/>
</dbReference>
<dbReference type="AlphaFoldDB" id="A0A370GI92"/>
<dbReference type="SUPFAM" id="SSF88713">
    <property type="entry name" value="Glycoside hydrolase/deacetylase"/>
    <property type="match status" value="1"/>
</dbReference>